<dbReference type="Pfam" id="PF01501">
    <property type="entry name" value="Glyco_transf_8"/>
    <property type="match status" value="1"/>
</dbReference>
<evidence type="ECO:0000256" key="1">
    <source>
        <dbReference type="ARBA" id="ARBA00001936"/>
    </source>
</evidence>
<sequence length="291" mass="33057">MVSYSWVTLATNDDYAIGALVLGESLKKVQTKYNLHIMVTSQVSPAIKERLSTVYNSVSHVDVLDSNDKTNLRLIGRPDLGITFTKLNCWRLTQYEKAVFLDADTLVLQNADELFEREEFSAAADIGWPDCFNSGVFVYKPSNETYEKLLDFALSFGSFDGGDQGLLNDFFSSWSTGPSDRRLPFTYNMTAGAIYSYAAAYKRFGKNIKIVHFIGANKPWNTVDSPHKQEHFDEWRSIYNTSVFSTIPQQYQPSVLGGDDQRSKWEKGQPEYWGCDAYDNIQKAIDRSMKL</sequence>
<dbReference type="CDD" id="cd02537">
    <property type="entry name" value="GT8_Glycogenin"/>
    <property type="match status" value="1"/>
</dbReference>
<comment type="cofactor">
    <cofactor evidence="1">
        <name>Mn(2+)</name>
        <dbReference type="ChEBI" id="CHEBI:29035"/>
    </cofactor>
</comment>
<dbReference type="SUPFAM" id="SSF53448">
    <property type="entry name" value="Nucleotide-diphospho-sugar transferases"/>
    <property type="match status" value="1"/>
</dbReference>
<name>A0A0K0FIS8_STRVS</name>
<dbReference type="InterPro" id="IPR029044">
    <property type="entry name" value="Nucleotide-diphossugar_trans"/>
</dbReference>
<comment type="similarity">
    <text evidence="9">Belongs to the glycosyltransferase 8 family. Glycogenin subfamily.</text>
</comment>
<evidence type="ECO:0000256" key="10">
    <source>
        <dbReference type="ARBA" id="ARBA00038934"/>
    </source>
</evidence>
<evidence type="ECO:0000256" key="5">
    <source>
        <dbReference type="ARBA" id="ARBA00022723"/>
    </source>
</evidence>
<dbReference type="EC" id="2.4.1.186" evidence="10"/>
<dbReference type="AlphaFoldDB" id="A0A0K0FIS8"/>
<evidence type="ECO:0000313" key="15">
    <source>
        <dbReference type="WBParaSite" id="SVE_0879900.1"/>
    </source>
</evidence>
<dbReference type="GO" id="GO:0008466">
    <property type="term" value="F:glycogenin glucosyltransferase activity"/>
    <property type="evidence" value="ECO:0007669"/>
    <property type="project" value="UniProtKB-EC"/>
</dbReference>
<dbReference type="PANTHER" id="PTHR11183">
    <property type="entry name" value="GLYCOGENIN SUBFAMILY MEMBER"/>
    <property type="match status" value="1"/>
</dbReference>
<keyword evidence="5" id="KW-0479">Metal-binding</keyword>
<comment type="subcellular location">
    <subcellularLocation>
        <location evidence="2">Cytoplasm</location>
    </subcellularLocation>
</comment>
<evidence type="ECO:0000256" key="7">
    <source>
        <dbReference type="ARBA" id="ARBA00023180"/>
    </source>
</evidence>
<evidence type="ECO:0000313" key="14">
    <source>
        <dbReference type="Proteomes" id="UP000035680"/>
    </source>
</evidence>
<dbReference type="Proteomes" id="UP000035680">
    <property type="component" value="Unassembled WGS sequence"/>
</dbReference>
<evidence type="ECO:0000256" key="8">
    <source>
        <dbReference type="ARBA" id="ARBA00023211"/>
    </source>
</evidence>
<keyword evidence="8" id="KW-0464">Manganese</keyword>
<evidence type="ECO:0000256" key="12">
    <source>
        <dbReference type="ARBA" id="ARBA00052293"/>
    </source>
</evidence>
<accession>A0A0K0FIS8</accession>
<dbReference type="STRING" id="75913.A0A0K0FIS8"/>
<evidence type="ECO:0000256" key="4">
    <source>
        <dbReference type="ARBA" id="ARBA00022679"/>
    </source>
</evidence>
<dbReference type="WBParaSite" id="SVE_0879900.1">
    <property type="protein sequence ID" value="SVE_0879900.1"/>
    <property type="gene ID" value="SVE_0879900"/>
</dbReference>
<keyword evidence="3" id="KW-0963">Cytoplasm</keyword>
<organism evidence="14 15">
    <name type="scientific">Strongyloides venezuelensis</name>
    <name type="common">Threadworm</name>
    <dbReference type="NCBI Taxonomy" id="75913"/>
    <lineage>
        <taxon>Eukaryota</taxon>
        <taxon>Metazoa</taxon>
        <taxon>Ecdysozoa</taxon>
        <taxon>Nematoda</taxon>
        <taxon>Chromadorea</taxon>
        <taxon>Rhabditida</taxon>
        <taxon>Tylenchina</taxon>
        <taxon>Panagrolaimomorpha</taxon>
        <taxon>Strongyloidoidea</taxon>
        <taxon>Strongyloididae</taxon>
        <taxon>Strongyloides</taxon>
    </lineage>
</organism>
<evidence type="ECO:0000256" key="9">
    <source>
        <dbReference type="ARBA" id="ARBA00038162"/>
    </source>
</evidence>
<protein>
    <recommendedName>
        <fullName evidence="10">glycogenin glucosyltransferase</fullName>
        <ecNumber evidence="10">2.4.1.186</ecNumber>
    </recommendedName>
</protein>
<dbReference type="GO" id="GO:0005737">
    <property type="term" value="C:cytoplasm"/>
    <property type="evidence" value="ECO:0007669"/>
    <property type="project" value="UniProtKB-SubCell"/>
</dbReference>
<dbReference type="GO" id="GO:0005978">
    <property type="term" value="P:glycogen biosynthetic process"/>
    <property type="evidence" value="ECO:0007669"/>
    <property type="project" value="UniProtKB-KW"/>
</dbReference>
<reference evidence="14" key="1">
    <citation type="submission" date="2014-07" db="EMBL/GenBank/DDBJ databases">
        <authorList>
            <person name="Martin A.A"/>
            <person name="De Silva N."/>
        </authorList>
    </citation>
    <scope>NUCLEOTIDE SEQUENCE</scope>
</reference>
<proteinExistence type="inferred from homology"/>
<evidence type="ECO:0000256" key="11">
    <source>
        <dbReference type="ARBA" id="ARBA00050886"/>
    </source>
</evidence>
<dbReference type="GO" id="GO:0046872">
    <property type="term" value="F:metal ion binding"/>
    <property type="evidence" value="ECO:0007669"/>
    <property type="project" value="UniProtKB-KW"/>
</dbReference>
<dbReference type="Gene3D" id="3.90.550.10">
    <property type="entry name" value="Spore Coat Polysaccharide Biosynthesis Protein SpsA, Chain A"/>
    <property type="match status" value="1"/>
</dbReference>
<keyword evidence="7" id="KW-0325">Glycoprotein</keyword>
<evidence type="ECO:0000256" key="6">
    <source>
        <dbReference type="ARBA" id="ARBA00023056"/>
    </source>
</evidence>
<keyword evidence="6" id="KW-0320">Glycogen biosynthesis</keyword>
<reference evidence="15" key="2">
    <citation type="submission" date="2015-08" db="UniProtKB">
        <authorList>
            <consortium name="WormBaseParasite"/>
        </authorList>
    </citation>
    <scope>IDENTIFICATION</scope>
</reference>
<comment type="function">
    <text evidence="13">Self-glucosylating initiator of glycogen synthesis. It catalyzes the formation of a short alpha (1,4)-glucosyl chain covalently attached via a glucose 1-O-tyrosyl linkage to internal tyrosine residues and these chains act as primers for the elongation reaction catalyzed by glycogen synthase.</text>
</comment>
<keyword evidence="4" id="KW-0808">Transferase</keyword>
<comment type="catalytic activity">
    <reaction evidence="11">
        <text>[1,4-alpha-D-glucosyl](n)-L-tyrosyl-[glycogenin] + UDP-alpha-D-glucose = [1,4-alpha-D-glucosyl](n+1)-L-tyrosyl-[glycogenin] + UDP + H(+)</text>
        <dbReference type="Rhea" id="RHEA:56560"/>
        <dbReference type="Rhea" id="RHEA-COMP:14606"/>
        <dbReference type="Rhea" id="RHEA-COMP:14607"/>
        <dbReference type="ChEBI" id="CHEBI:15378"/>
        <dbReference type="ChEBI" id="CHEBI:58223"/>
        <dbReference type="ChEBI" id="CHEBI:58885"/>
        <dbReference type="ChEBI" id="CHEBI:140574"/>
        <dbReference type="EC" id="2.4.1.186"/>
    </reaction>
</comment>
<dbReference type="FunFam" id="3.90.550.10:FF:000092">
    <property type="entry name" value="Glycogenin 2"/>
    <property type="match status" value="1"/>
</dbReference>
<dbReference type="InterPro" id="IPR050587">
    <property type="entry name" value="GNT1/Glycosyltrans_8"/>
</dbReference>
<evidence type="ECO:0000256" key="2">
    <source>
        <dbReference type="ARBA" id="ARBA00004496"/>
    </source>
</evidence>
<keyword evidence="14" id="KW-1185">Reference proteome</keyword>
<evidence type="ECO:0000256" key="13">
    <source>
        <dbReference type="ARBA" id="ARBA00057883"/>
    </source>
</evidence>
<evidence type="ECO:0000256" key="3">
    <source>
        <dbReference type="ARBA" id="ARBA00022490"/>
    </source>
</evidence>
<comment type="catalytic activity">
    <reaction evidence="12">
        <text>L-tyrosyl-[glycogenin] + UDP-alpha-D-glucose = alpha-D-glucosyl-L-tyrosyl-[glycogenin] + UDP + H(+)</text>
        <dbReference type="Rhea" id="RHEA:23360"/>
        <dbReference type="Rhea" id="RHEA-COMP:14604"/>
        <dbReference type="Rhea" id="RHEA-COMP:14605"/>
        <dbReference type="ChEBI" id="CHEBI:15378"/>
        <dbReference type="ChEBI" id="CHEBI:46858"/>
        <dbReference type="ChEBI" id="CHEBI:58223"/>
        <dbReference type="ChEBI" id="CHEBI:58885"/>
        <dbReference type="ChEBI" id="CHEBI:140573"/>
        <dbReference type="EC" id="2.4.1.186"/>
    </reaction>
</comment>
<dbReference type="InterPro" id="IPR002495">
    <property type="entry name" value="Glyco_trans_8"/>
</dbReference>